<reference evidence="2 3" key="1">
    <citation type="submission" date="2020-08" db="EMBL/GenBank/DDBJ databases">
        <title>Genomic Encyclopedia of Type Strains, Phase III (KMG-III): the genomes of soil and plant-associated and newly described type strains.</title>
        <authorList>
            <person name="Whitman W."/>
        </authorList>
    </citation>
    <scope>NUCLEOTIDE SEQUENCE [LARGE SCALE GENOMIC DNA]</scope>
    <source>
        <strain evidence="2 3">CECT 8640</strain>
    </source>
</reference>
<sequence length="346" mass="36068">MPGGVSQAGGASHGSNLLQAGGDVTVVGDVIAVAGAPVVPVMESVPAVSWVGRVPVVPGSFVGRGAELARLDAVVAGSSGGRAVVVAVHGLGGVGKSTLAARFAEVQGARFSLVWWITADSPAALEVGVADLATALAPQSAVLPVEQRVELGVRWLAAHEDWLLVLDNVTAPGEVAGLLERVRTGTVVITSRRGSGWRGVQTVRLDVLPADEAVDLLARIVRSEWPGADLAGGDRLCAELGWLPLAVEQAGAYLAQNRITPTTYLDLLARSRCGCSPRRRRAVTRSARWRGSGTSPSTGWPTPRWRGGCCGSWRGTPPTASLAPCRQGWSGNRICPRRWAGWPPTT</sequence>
<dbReference type="PANTHER" id="PTHR47691:SF3">
    <property type="entry name" value="HTH-TYPE TRANSCRIPTIONAL REGULATOR RV0890C-RELATED"/>
    <property type="match status" value="1"/>
</dbReference>
<comment type="caution">
    <text evidence="2">The sequence shown here is derived from an EMBL/GenBank/DDBJ whole genome shotgun (WGS) entry which is preliminary data.</text>
</comment>
<dbReference type="Proteomes" id="UP000547510">
    <property type="component" value="Unassembled WGS sequence"/>
</dbReference>
<protein>
    <recommendedName>
        <fullName evidence="1">Orc1-like AAA ATPase domain-containing protein</fullName>
    </recommendedName>
</protein>
<dbReference type="PANTHER" id="PTHR47691">
    <property type="entry name" value="REGULATOR-RELATED"/>
    <property type="match status" value="1"/>
</dbReference>
<gene>
    <name evidence="2" type="ORF">FHS29_003892</name>
</gene>
<keyword evidence="3" id="KW-1185">Reference proteome</keyword>
<dbReference type="Gene3D" id="3.40.50.300">
    <property type="entry name" value="P-loop containing nucleotide triphosphate hydrolases"/>
    <property type="match status" value="1"/>
</dbReference>
<evidence type="ECO:0000313" key="2">
    <source>
        <dbReference type="EMBL" id="MBB5957299.1"/>
    </source>
</evidence>
<dbReference type="RefSeq" id="WP_221456227.1">
    <property type="nucleotide sequence ID" value="NZ_JACHJN010000005.1"/>
</dbReference>
<dbReference type="EMBL" id="JACHJN010000005">
    <property type="protein sequence ID" value="MBB5957299.1"/>
    <property type="molecule type" value="Genomic_DNA"/>
</dbReference>
<evidence type="ECO:0000259" key="1">
    <source>
        <dbReference type="Pfam" id="PF13191"/>
    </source>
</evidence>
<dbReference type="InterPro" id="IPR041664">
    <property type="entry name" value="AAA_16"/>
</dbReference>
<feature type="domain" description="Orc1-like AAA ATPase" evidence="1">
    <location>
        <begin position="61"/>
        <end position="164"/>
    </location>
</feature>
<dbReference type="AlphaFoldDB" id="A0A841CJ19"/>
<dbReference type="PRINTS" id="PR00364">
    <property type="entry name" value="DISEASERSIST"/>
</dbReference>
<dbReference type="InterPro" id="IPR027417">
    <property type="entry name" value="P-loop_NTPase"/>
</dbReference>
<proteinExistence type="predicted"/>
<organism evidence="2 3">
    <name type="scientific">Saccharothrix tamanrassetensis</name>
    <dbReference type="NCBI Taxonomy" id="1051531"/>
    <lineage>
        <taxon>Bacteria</taxon>
        <taxon>Bacillati</taxon>
        <taxon>Actinomycetota</taxon>
        <taxon>Actinomycetes</taxon>
        <taxon>Pseudonocardiales</taxon>
        <taxon>Pseudonocardiaceae</taxon>
        <taxon>Saccharothrix</taxon>
    </lineage>
</organism>
<accession>A0A841CJ19</accession>
<dbReference type="SUPFAM" id="SSF52540">
    <property type="entry name" value="P-loop containing nucleoside triphosphate hydrolases"/>
    <property type="match status" value="1"/>
</dbReference>
<name>A0A841CJ19_9PSEU</name>
<evidence type="ECO:0000313" key="3">
    <source>
        <dbReference type="Proteomes" id="UP000547510"/>
    </source>
</evidence>
<dbReference type="Pfam" id="PF13191">
    <property type="entry name" value="AAA_16"/>
    <property type="match status" value="1"/>
</dbReference>